<feature type="domain" description="Rieske" evidence="8">
    <location>
        <begin position="84"/>
        <end position="194"/>
    </location>
</feature>
<protein>
    <submittedName>
        <fullName evidence="9">Phenylpropionate dioxygenase-like ring-hydroxylating dioxygenase large terminal subunit</fullName>
    </submittedName>
</protein>
<keyword evidence="3" id="KW-0479">Metal-binding</keyword>
<dbReference type="Gene3D" id="3.90.380.10">
    <property type="entry name" value="Naphthalene 1,2-dioxygenase Alpha Subunit, Chain A, domain 1"/>
    <property type="match status" value="1"/>
</dbReference>
<gene>
    <name evidence="9" type="ORF">FHS75_000342</name>
</gene>
<evidence type="ECO:0000256" key="1">
    <source>
        <dbReference type="ARBA" id="ARBA00001962"/>
    </source>
</evidence>
<sequence length="479" mass="55176">MATKSKPRYAAIRFNDRPIKNVLADPESFVLEPGENTADYEEKPDRRLDELYPDIADYRVVSTDRFIGEADKAIEEQRLWSRTWLLAGFSSDLKEKGDWFKFDIGPQSLIVVRSSPGDVSAFYNVCKHRGNELVQDDFGSGFDCFTCIVHSWRYSLKGKNVRVTDRESFSREALGENLDLTPVSVREWNGMVFVNLSEDPMPFEEYYGDLLPMLASYRIDEMFVIKELTVEIPANWKTMYSVFNETYHAHATHPQAKLMFDDHFVQYDFYPNGHNRNLFALGVVSERWPDQRFINAALAFMMDEVGLKASRFKGDATQVRRAMQKAKRENEPFGMSYEGFTDNQLTDDWNPSLFPNVTLNMHPEGILVMRFRPHPTDPEKGFWDNIVLARKLADGRRPPAYMGADPDADVTGETRPAREHADVADPPSSELLIQDLDNMVTFHRGLKSKGLKGKIVFSEQERRIQQFLAELDLYLNNEK</sequence>
<dbReference type="GO" id="GO:0005506">
    <property type="term" value="F:iron ion binding"/>
    <property type="evidence" value="ECO:0007669"/>
    <property type="project" value="InterPro"/>
</dbReference>
<evidence type="ECO:0000313" key="10">
    <source>
        <dbReference type="Proteomes" id="UP000522081"/>
    </source>
</evidence>
<dbReference type="InterPro" id="IPR036922">
    <property type="entry name" value="Rieske_2Fe-2S_sf"/>
</dbReference>
<name>A0A7Y9XT65_9SPHN</name>
<dbReference type="Gene3D" id="2.102.10.10">
    <property type="entry name" value="Rieske [2Fe-2S] iron-sulphur domain"/>
    <property type="match status" value="1"/>
</dbReference>
<dbReference type="Proteomes" id="UP000522081">
    <property type="component" value="Unassembled WGS sequence"/>
</dbReference>
<keyword evidence="10" id="KW-1185">Reference proteome</keyword>
<organism evidence="9 10">
    <name type="scientific">Novosphingobium marinum</name>
    <dbReference type="NCBI Taxonomy" id="1514948"/>
    <lineage>
        <taxon>Bacteria</taxon>
        <taxon>Pseudomonadati</taxon>
        <taxon>Pseudomonadota</taxon>
        <taxon>Alphaproteobacteria</taxon>
        <taxon>Sphingomonadales</taxon>
        <taxon>Sphingomonadaceae</taxon>
        <taxon>Novosphingobium</taxon>
    </lineage>
</organism>
<dbReference type="PANTHER" id="PTHR43756">
    <property type="entry name" value="CHOLINE MONOOXYGENASE, CHLOROPLASTIC"/>
    <property type="match status" value="1"/>
</dbReference>
<dbReference type="PROSITE" id="PS51296">
    <property type="entry name" value="RIESKE"/>
    <property type="match status" value="1"/>
</dbReference>
<evidence type="ECO:0000259" key="8">
    <source>
        <dbReference type="PROSITE" id="PS51296"/>
    </source>
</evidence>
<dbReference type="InterPro" id="IPR015879">
    <property type="entry name" value="Ring_hydroxy_dOase_asu_C_dom"/>
</dbReference>
<dbReference type="GO" id="GO:0051537">
    <property type="term" value="F:2 iron, 2 sulfur cluster binding"/>
    <property type="evidence" value="ECO:0007669"/>
    <property type="project" value="UniProtKB-KW"/>
</dbReference>
<dbReference type="CDD" id="cd03469">
    <property type="entry name" value="Rieske_RO_Alpha_N"/>
    <property type="match status" value="1"/>
</dbReference>
<keyword evidence="6" id="KW-0411">Iron-sulfur</keyword>
<evidence type="ECO:0000313" key="9">
    <source>
        <dbReference type="EMBL" id="NYH94037.1"/>
    </source>
</evidence>
<dbReference type="EMBL" id="JACBZF010000001">
    <property type="protein sequence ID" value="NYH94037.1"/>
    <property type="molecule type" value="Genomic_DNA"/>
</dbReference>
<evidence type="ECO:0000256" key="4">
    <source>
        <dbReference type="ARBA" id="ARBA00023002"/>
    </source>
</evidence>
<feature type="region of interest" description="Disordered" evidence="7">
    <location>
        <begin position="398"/>
        <end position="428"/>
    </location>
</feature>
<comment type="caution">
    <text evidence="9">The sequence shown here is derived from an EMBL/GenBank/DDBJ whole genome shotgun (WGS) entry which is preliminary data.</text>
</comment>
<dbReference type="PANTHER" id="PTHR43756:SF5">
    <property type="entry name" value="CHOLINE MONOOXYGENASE, CHLOROPLASTIC"/>
    <property type="match status" value="1"/>
</dbReference>
<keyword evidence="4" id="KW-0560">Oxidoreductase</keyword>
<evidence type="ECO:0000256" key="2">
    <source>
        <dbReference type="ARBA" id="ARBA00022714"/>
    </source>
</evidence>
<dbReference type="SUPFAM" id="SSF55961">
    <property type="entry name" value="Bet v1-like"/>
    <property type="match status" value="1"/>
</dbReference>
<evidence type="ECO:0000256" key="5">
    <source>
        <dbReference type="ARBA" id="ARBA00023004"/>
    </source>
</evidence>
<evidence type="ECO:0000256" key="6">
    <source>
        <dbReference type="ARBA" id="ARBA00023014"/>
    </source>
</evidence>
<dbReference type="GO" id="GO:0051213">
    <property type="term" value="F:dioxygenase activity"/>
    <property type="evidence" value="ECO:0007669"/>
    <property type="project" value="UniProtKB-KW"/>
</dbReference>
<dbReference type="InterPro" id="IPR017941">
    <property type="entry name" value="Rieske_2Fe-2S"/>
</dbReference>
<evidence type="ECO:0000256" key="7">
    <source>
        <dbReference type="SAM" id="MobiDB-lite"/>
    </source>
</evidence>
<keyword evidence="9" id="KW-0223">Dioxygenase</keyword>
<proteinExistence type="predicted"/>
<dbReference type="SUPFAM" id="SSF50022">
    <property type="entry name" value="ISP domain"/>
    <property type="match status" value="1"/>
</dbReference>
<accession>A0A7Y9XT65</accession>
<dbReference type="InterPro" id="IPR001663">
    <property type="entry name" value="Rng_hydr_dOase-A"/>
</dbReference>
<keyword evidence="5" id="KW-0408">Iron</keyword>
<reference evidence="9 10" key="1">
    <citation type="submission" date="2020-07" db="EMBL/GenBank/DDBJ databases">
        <title>Genomic Encyclopedia of Type Strains, Phase IV (KMG-IV): sequencing the most valuable type-strain genomes for metagenomic binning, comparative biology and taxonomic classification.</title>
        <authorList>
            <person name="Goeker M."/>
        </authorList>
    </citation>
    <scope>NUCLEOTIDE SEQUENCE [LARGE SCALE GENOMIC DNA]</scope>
    <source>
        <strain evidence="9 10">DSM 29043</strain>
    </source>
</reference>
<dbReference type="PRINTS" id="PR00090">
    <property type="entry name" value="RNGDIOXGNASE"/>
</dbReference>
<dbReference type="RefSeq" id="WP_179405993.1">
    <property type="nucleotide sequence ID" value="NZ_BMGF01000001.1"/>
</dbReference>
<dbReference type="Pfam" id="PF00848">
    <property type="entry name" value="Ring_hydroxyl_A"/>
    <property type="match status" value="1"/>
</dbReference>
<evidence type="ECO:0000256" key="3">
    <source>
        <dbReference type="ARBA" id="ARBA00022723"/>
    </source>
</evidence>
<keyword evidence="2" id="KW-0001">2Fe-2S</keyword>
<dbReference type="AlphaFoldDB" id="A0A7Y9XT65"/>
<comment type="cofactor">
    <cofactor evidence="1">
        <name>Fe cation</name>
        <dbReference type="ChEBI" id="CHEBI:24875"/>
    </cofactor>
</comment>
<dbReference type="Pfam" id="PF00355">
    <property type="entry name" value="Rieske"/>
    <property type="match status" value="1"/>
</dbReference>